<comment type="caution">
    <text evidence="5">The sequence shown here is derived from an EMBL/GenBank/DDBJ whole genome shotgun (WGS) entry which is preliminary data.</text>
</comment>
<evidence type="ECO:0000256" key="1">
    <source>
        <dbReference type="ARBA" id="ARBA00012528"/>
    </source>
</evidence>
<evidence type="ECO:0000313" key="6">
    <source>
        <dbReference type="Proteomes" id="UP000214747"/>
    </source>
</evidence>
<dbReference type="EC" id="2.7.7.65" evidence="1"/>
<evidence type="ECO:0000256" key="2">
    <source>
        <dbReference type="ARBA" id="ARBA00034247"/>
    </source>
</evidence>
<dbReference type="GO" id="GO:0052621">
    <property type="term" value="F:diguanylate cyclase activity"/>
    <property type="evidence" value="ECO:0007669"/>
    <property type="project" value="UniProtKB-EC"/>
</dbReference>
<dbReference type="CDD" id="cd12914">
    <property type="entry name" value="PDC1_DGC_like"/>
    <property type="match status" value="1"/>
</dbReference>
<dbReference type="NCBIfam" id="TIGR00254">
    <property type="entry name" value="GGDEF"/>
    <property type="match status" value="1"/>
</dbReference>
<evidence type="ECO:0000256" key="3">
    <source>
        <dbReference type="SAM" id="Phobius"/>
    </source>
</evidence>
<keyword evidence="3" id="KW-1133">Transmembrane helix</keyword>
<dbReference type="PANTHER" id="PTHR45138">
    <property type="entry name" value="REGULATORY COMPONENTS OF SENSORY TRANSDUCTION SYSTEM"/>
    <property type="match status" value="1"/>
</dbReference>
<dbReference type="Pfam" id="PF00990">
    <property type="entry name" value="GGDEF"/>
    <property type="match status" value="1"/>
</dbReference>
<name>A0A225STX3_9BURK</name>
<protein>
    <recommendedName>
        <fullName evidence="1">diguanylate cyclase</fullName>
        <ecNumber evidence="1">2.7.7.65</ecNumber>
    </recommendedName>
</protein>
<dbReference type="RefSeq" id="WP_088756695.1">
    <property type="nucleotide sequence ID" value="NZ_JARJFG010000023.1"/>
</dbReference>
<dbReference type="InterPro" id="IPR054327">
    <property type="entry name" value="His-kinase-like_sensor"/>
</dbReference>
<dbReference type="InterPro" id="IPR029787">
    <property type="entry name" value="Nucleotide_cyclase"/>
</dbReference>
<evidence type="ECO:0000313" key="5">
    <source>
        <dbReference type="EMBL" id="OWY32873.1"/>
    </source>
</evidence>
<feature type="domain" description="GGDEF" evidence="4">
    <location>
        <begin position="368"/>
        <end position="506"/>
    </location>
</feature>
<dbReference type="AlphaFoldDB" id="A0A225STX3"/>
<reference evidence="5 6" key="1">
    <citation type="journal article" date="2010" name="Int. J. Syst. Evol. Microbiol.">
        <title>Reclassification of Herbaspirillum putei as a later heterotypic synonym of Herbaspirillum huttiense, with the description of H. huttiense subsp. huttiense subsp. nov. and H. huttiense subsp. putei subsp. nov., comb. nov., and description of Herbaspirillum aquaticum sp. nov.</title>
        <authorList>
            <person name="Dobritsa A.P."/>
            <person name="Reddy M.C."/>
            <person name="Samadpour M."/>
        </authorList>
    </citation>
    <scope>NUCLEOTIDE SEQUENCE [LARGE SCALE GENOMIC DNA]</scope>
    <source>
        <strain evidence="5 6">IEH 4430</strain>
    </source>
</reference>
<keyword evidence="6" id="KW-1185">Reference proteome</keyword>
<comment type="catalytic activity">
    <reaction evidence="2">
        <text>2 GTP = 3',3'-c-di-GMP + 2 diphosphate</text>
        <dbReference type="Rhea" id="RHEA:24898"/>
        <dbReference type="ChEBI" id="CHEBI:33019"/>
        <dbReference type="ChEBI" id="CHEBI:37565"/>
        <dbReference type="ChEBI" id="CHEBI:58805"/>
        <dbReference type="EC" id="2.7.7.65"/>
    </reaction>
</comment>
<dbReference type="EMBL" id="NJGV01000022">
    <property type="protein sequence ID" value="OWY32873.1"/>
    <property type="molecule type" value="Genomic_DNA"/>
</dbReference>
<dbReference type="CDD" id="cd12915">
    <property type="entry name" value="PDC2_DGC_like"/>
    <property type="match status" value="1"/>
</dbReference>
<keyword evidence="3" id="KW-0812">Transmembrane</keyword>
<proteinExistence type="predicted"/>
<dbReference type="InterPro" id="IPR029151">
    <property type="entry name" value="Sensor-like_sf"/>
</dbReference>
<dbReference type="Pfam" id="PF22588">
    <property type="entry name" value="dCache_1_like"/>
    <property type="match status" value="1"/>
</dbReference>
<dbReference type="CDD" id="cd01949">
    <property type="entry name" value="GGDEF"/>
    <property type="match status" value="1"/>
</dbReference>
<accession>A0A225STX3</accession>
<dbReference type="SMART" id="SM00267">
    <property type="entry name" value="GGDEF"/>
    <property type="match status" value="1"/>
</dbReference>
<keyword evidence="3" id="KW-0472">Membrane</keyword>
<evidence type="ECO:0000259" key="4">
    <source>
        <dbReference type="PROSITE" id="PS50887"/>
    </source>
</evidence>
<dbReference type="SUPFAM" id="SSF103190">
    <property type="entry name" value="Sensory domain-like"/>
    <property type="match status" value="1"/>
</dbReference>
<dbReference type="FunFam" id="3.30.70.270:FF:000001">
    <property type="entry name" value="Diguanylate cyclase domain protein"/>
    <property type="match status" value="1"/>
</dbReference>
<dbReference type="Proteomes" id="UP000214747">
    <property type="component" value="Unassembled WGS sequence"/>
</dbReference>
<dbReference type="InterPro" id="IPR043128">
    <property type="entry name" value="Rev_trsase/Diguanyl_cyclase"/>
</dbReference>
<dbReference type="Gene3D" id="3.30.450.20">
    <property type="entry name" value="PAS domain"/>
    <property type="match status" value="2"/>
</dbReference>
<dbReference type="InterPro" id="IPR050469">
    <property type="entry name" value="Diguanylate_Cyclase"/>
</dbReference>
<dbReference type="SUPFAM" id="SSF55073">
    <property type="entry name" value="Nucleotide cyclase"/>
    <property type="match status" value="1"/>
</dbReference>
<organism evidence="5 6">
    <name type="scientific">Herbaspirillum aquaticum</name>
    <dbReference type="NCBI Taxonomy" id="568783"/>
    <lineage>
        <taxon>Bacteria</taxon>
        <taxon>Pseudomonadati</taxon>
        <taxon>Pseudomonadota</taxon>
        <taxon>Betaproteobacteria</taxon>
        <taxon>Burkholderiales</taxon>
        <taxon>Oxalobacteraceae</taxon>
        <taxon>Herbaspirillum</taxon>
    </lineage>
</organism>
<dbReference type="GO" id="GO:0005886">
    <property type="term" value="C:plasma membrane"/>
    <property type="evidence" value="ECO:0007669"/>
    <property type="project" value="TreeGrafter"/>
</dbReference>
<dbReference type="PROSITE" id="PS50887">
    <property type="entry name" value="GGDEF"/>
    <property type="match status" value="1"/>
</dbReference>
<gene>
    <name evidence="5" type="ORF">CEJ45_19450</name>
</gene>
<dbReference type="Gene3D" id="3.30.70.270">
    <property type="match status" value="1"/>
</dbReference>
<dbReference type="GO" id="GO:0043709">
    <property type="term" value="P:cell adhesion involved in single-species biofilm formation"/>
    <property type="evidence" value="ECO:0007669"/>
    <property type="project" value="TreeGrafter"/>
</dbReference>
<dbReference type="GO" id="GO:1902201">
    <property type="term" value="P:negative regulation of bacterial-type flagellum-dependent cell motility"/>
    <property type="evidence" value="ECO:0007669"/>
    <property type="project" value="TreeGrafter"/>
</dbReference>
<sequence>MPGQRIQRASRTAKLFVVVVCLIIVVLEAWSAWRAYEVAGDEAIRNASNMALALTQHADQSFKEIDVVLLGIQEHMEYDGPGVAGRQRTHDFMVASVAAVPQLASLTVFDEEGLAIGSSQSTLEHRYIQDDYFLHHQRVRTDQAYIGKPMRSRTTGQWIVTMSRRVNHADGSFAGVVVADVDLAHFQRYYEQFAIGRDGAILFGLTEGSVIYRQPLLSDSIGRDLSKSVLLTQYVSKADQGSFEMRSPRDDIVRLTSFQRCSLYPLFVAVALAKDDVLEDWTRRVWIRGVAVLLLLVIIGFGGNRLVAQVAGRENAELEAITARTELERLYRTLEAQSQKDGLTDVFNRRYFDAALTAELARLNRSGESLSLIMVDVDHFKRYNDTYGHAAGDICLRQVAAALNSVARRQGDIVARYGGEEFALILPNCNAASANAISNRLVQAVRALDIPHEGSSVGHVTISVGAASLASGKGAQVDARELIDTADAALYRAKEQGRDRAIQHDYPRLSVIPDYPGLR</sequence>
<feature type="transmembrane region" description="Helical" evidence="3">
    <location>
        <begin position="12"/>
        <end position="33"/>
    </location>
</feature>
<dbReference type="InterPro" id="IPR000160">
    <property type="entry name" value="GGDEF_dom"/>
</dbReference>
<dbReference type="PANTHER" id="PTHR45138:SF9">
    <property type="entry name" value="DIGUANYLATE CYCLASE DGCM-RELATED"/>
    <property type="match status" value="1"/>
</dbReference>